<keyword evidence="10" id="KW-1133">Transmembrane helix</keyword>
<dbReference type="Pfam" id="PF00072">
    <property type="entry name" value="Response_reg"/>
    <property type="match status" value="1"/>
</dbReference>
<keyword evidence="6" id="KW-0805">Transcription regulation</keyword>
<dbReference type="InterPro" id="IPR005467">
    <property type="entry name" value="His_kinase_dom"/>
</dbReference>
<dbReference type="PRINTS" id="PR00344">
    <property type="entry name" value="BCTRLSENSOR"/>
</dbReference>
<feature type="domain" description="Histidine kinase" evidence="12">
    <location>
        <begin position="155"/>
        <end position="391"/>
    </location>
</feature>
<dbReference type="SUPFAM" id="SSF46689">
    <property type="entry name" value="Homeodomain-like"/>
    <property type="match status" value="1"/>
</dbReference>
<dbReference type="PANTHER" id="PTHR43547">
    <property type="entry name" value="TWO-COMPONENT HISTIDINE KINASE"/>
    <property type="match status" value="1"/>
</dbReference>
<dbReference type="InterPro" id="IPR003594">
    <property type="entry name" value="HATPase_dom"/>
</dbReference>
<keyword evidence="5" id="KW-0418">Kinase</keyword>
<dbReference type="InterPro" id="IPR036890">
    <property type="entry name" value="HATPase_C_sf"/>
</dbReference>
<dbReference type="InterPro" id="IPR001789">
    <property type="entry name" value="Sig_transdc_resp-reg_receiver"/>
</dbReference>
<protein>
    <recommendedName>
        <fullName evidence="2">histidine kinase</fullName>
        <ecNumber evidence="2">2.7.13.3</ecNumber>
    </recommendedName>
</protein>
<dbReference type="SMART" id="SM00448">
    <property type="entry name" value="REC"/>
    <property type="match status" value="1"/>
</dbReference>
<name>A0A6C0RH27_9BACT</name>
<dbReference type="PROSITE" id="PS50109">
    <property type="entry name" value="HIS_KIN"/>
    <property type="match status" value="1"/>
</dbReference>
<dbReference type="FunFam" id="3.30.565.10:FF:000006">
    <property type="entry name" value="Sensor histidine kinase WalK"/>
    <property type="match status" value="1"/>
</dbReference>
<sequence>MSIFILFELFILLLFLIVHRNTNIFALINLYFYVLFSFAAVLYFGGILYSGGVVFIGLAGALNSLAFLKPGQIRYIFIVYISTVIVEAFLQPFLTKVPEITPTINHVLFVLHLLVVAKVFYDHLNTYIRESIRAKKMEAEQLKEMEKIKTDFYTNITHEFKTPLTVILGLTNPDSKISKTSFSNYIPMIRRNAMRLLQLVNQMLDLSKLEAQIMQVNYIQTDIISYFRQLIEPFRHLANEKEINLHFQTTVKELYMDFDPERMDSLVGNLLMNAIKYSSKNSLISFNVSKLKGEDKLYNIGYSIFPPRRYYPDRLLKLEIKDTGIGITKEEIPLIFNRFYRVSRNNHELKEGAGIGLLLVKEIVKLLNGNLFICSKPGKGTEIIVLLPLTNKANQTEPGTASAQIIAGNGKHPEFKSPQPKAGKELPHLLLIEDNDDVVTYLETVTANFYKIERAGNGIQGIEMALKSVPDIIISDILMPGKNGYEVCNTLKKNFRTSHVPIILLTAKSDKSSQIEGFEKGADAYITKPFNPRELLLRLQKLIENRDKLKAKYKTLAIVSDIQQAKAPGPDEQFLIKTKQVLEKRFSDEDFNPVELSNHLGMSRSQLFRKIKALTGLSASHFICFYRLSVAREKIEKTNLNISEIAYEVGFKDPAYFSRVFTREFGMAPNIFRQKHHN</sequence>
<keyword evidence="15" id="KW-1185">Reference proteome</keyword>
<keyword evidence="8" id="KW-0804">Transcription</keyword>
<feature type="domain" description="HTH araC/xylS-type" evidence="11">
    <location>
        <begin position="576"/>
        <end position="675"/>
    </location>
</feature>
<keyword evidence="10" id="KW-0472">Membrane</keyword>
<evidence type="ECO:0000256" key="5">
    <source>
        <dbReference type="ARBA" id="ARBA00022777"/>
    </source>
</evidence>
<feature type="modified residue" description="4-aspartylphosphate" evidence="9">
    <location>
        <position position="476"/>
    </location>
</feature>
<dbReference type="CDD" id="cd00075">
    <property type="entry name" value="HATPase"/>
    <property type="match status" value="1"/>
</dbReference>
<dbReference type="GO" id="GO:0003700">
    <property type="term" value="F:DNA-binding transcription factor activity"/>
    <property type="evidence" value="ECO:0007669"/>
    <property type="project" value="InterPro"/>
</dbReference>
<dbReference type="KEGG" id="drc:G0Q07_17260"/>
<organism evidence="14 15">
    <name type="scientific">Draconibacterium halophilum</name>
    <dbReference type="NCBI Taxonomy" id="2706887"/>
    <lineage>
        <taxon>Bacteria</taxon>
        <taxon>Pseudomonadati</taxon>
        <taxon>Bacteroidota</taxon>
        <taxon>Bacteroidia</taxon>
        <taxon>Marinilabiliales</taxon>
        <taxon>Prolixibacteraceae</taxon>
        <taxon>Draconibacterium</taxon>
    </lineage>
</organism>
<dbReference type="GO" id="GO:0000155">
    <property type="term" value="F:phosphorelay sensor kinase activity"/>
    <property type="evidence" value="ECO:0007669"/>
    <property type="project" value="InterPro"/>
</dbReference>
<dbReference type="InterPro" id="IPR018062">
    <property type="entry name" value="HTH_AraC-typ_CS"/>
</dbReference>
<dbReference type="PROSITE" id="PS01124">
    <property type="entry name" value="HTH_ARAC_FAMILY_2"/>
    <property type="match status" value="1"/>
</dbReference>
<evidence type="ECO:0000256" key="10">
    <source>
        <dbReference type="SAM" id="Phobius"/>
    </source>
</evidence>
<dbReference type="AlphaFoldDB" id="A0A6C0RH27"/>
<dbReference type="InterPro" id="IPR011006">
    <property type="entry name" value="CheY-like_superfamily"/>
</dbReference>
<dbReference type="PANTHER" id="PTHR43547:SF2">
    <property type="entry name" value="HYBRID SIGNAL TRANSDUCTION HISTIDINE KINASE C"/>
    <property type="match status" value="1"/>
</dbReference>
<dbReference type="GO" id="GO:0043565">
    <property type="term" value="F:sequence-specific DNA binding"/>
    <property type="evidence" value="ECO:0007669"/>
    <property type="project" value="InterPro"/>
</dbReference>
<evidence type="ECO:0000256" key="2">
    <source>
        <dbReference type="ARBA" id="ARBA00012438"/>
    </source>
</evidence>
<gene>
    <name evidence="14" type="ORF">G0Q07_17260</name>
</gene>
<feature type="transmembrane region" description="Helical" evidence="10">
    <location>
        <begin position="30"/>
        <end position="63"/>
    </location>
</feature>
<feature type="transmembrane region" description="Helical" evidence="10">
    <location>
        <begin position="75"/>
        <end position="94"/>
    </location>
</feature>
<dbReference type="SMART" id="SM00388">
    <property type="entry name" value="HisKA"/>
    <property type="match status" value="1"/>
</dbReference>
<dbReference type="SMART" id="SM00342">
    <property type="entry name" value="HTH_ARAC"/>
    <property type="match status" value="1"/>
</dbReference>
<dbReference type="Pfam" id="PF00512">
    <property type="entry name" value="HisKA"/>
    <property type="match status" value="1"/>
</dbReference>
<dbReference type="CDD" id="cd17574">
    <property type="entry name" value="REC_OmpR"/>
    <property type="match status" value="1"/>
</dbReference>
<dbReference type="SUPFAM" id="SSF47384">
    <property type="entry name" value="Homodimeric domain of signal transducing histidine kinase"/>
    <property type="match status" value="1"/>
</dbReference>
<evidence type="ECO:0000256" key="6">
    <source>
        <dbReference type="ARBA" id="ARBA00023015"/>
    </source>
</evidence>
<dbReference type="InterPro" id="IPR004358">
    <property type="entry name" value="Sig_transdc_His_kin-like_C"/>
</dbReference>
<dbReference type="InterPro" id="IPR036097">
    <property type="entry name" value="HisK_dim/P_sf"/>
</dbReference>
<evidence type="ECO:0000256" key="1">
    <source>
        <dbReference type="ARBA" id="ARBA00000085"/>
    </source>
</evidence>
<dbReference type="PROSITE" id="PS50110">
    <property type="entry name" value="RESPONSE_REGULATORY"/>
    <property type="match status" value="1"/>
</dbReference>
<dbReference type="InterPro" id="IPR018060">
    <property type="entry name" value="HTH_AraC"/>
</dbReference>
<dbReference type="Gene3D" id="3.30.565.10">
    <property type="entry name" value="Histidine kinase-like ATPase, C-terminal domain"/>
    <property type="match status" value="1"/>
</dbReference>
<evidence type="ECO:0000256" key="8">
    <source>
        <dbReference type="ARBA" id="ARBA00023163"/>
    </source>
</evidence>
<comment type="catalytic activity">
    <reaction evidence="1">
        <text>ATP + protein L-histidine = ADP + protein N-phospho-L-histidine.</text>
        <dbReference type="EC" id="2.7.13.3"/>
    </reaction>
</comment>
<evidence type="ECO:0000259" key="13">
    <source>
        <dbReference type="PROSITE" id="PS50110"/>
    </source>
</evidence>
<proteinExistence type="predicted"/>
<keyword evidence="10" id="KW-0812">Transmembrane</keyword>
<keyword evidence="4" id="KW-0808">Transferase</keyword>
<dbReference type="Pfam" id="PF02518">
    <property type="entry name" value="HATPase_c"/>
    <property type="match status" value="1"/>
</dbReference>
<evidence type="ECO:0000256" key="3">
    <source>
        <dbReference type="ARBA" id="ARBA00022553"/>
    </source>
</evidence>
<dbReference type="InterPro" id="IPR003661">
    <property type="entry name" value="HisK_dim/P_dom"/>
</dbReference>
<dbReference type="Gene3D" id="1.10.10.60">
    <property type="entry name" value="Homeodomain-like"/>
    <property type="match status" value="1"/>
</dbReference>
<evidence type="ECO:0000256" key="7">
    <source>
        <dbReference type="ARBA" id="ARBA00023125"/>
    </source>
</evidence>
<feature type="domain" description="Response regulatory" evidence="13">
    <location>
        <begin position="428"/>
        <end position="543"/>
    </location>
</feature>
<accession>A0A6C0RH27</accession>
<evidence type="ECO:0000313" key="14">
    <source>
        <dbReference type="EMBL" id="QIA09347.1"/>
    </source>
</evidence>
<evidence type="ECO:0000259" key="12">
    <source>
        <dbReference type="PROSITE" id="PS50109"/>
    </source>
</evidence>
<reference evidence="14 15" key="1">
    <citation type="submission" date="2020-02" db="EMBL/GenBank/DDBJ databases">
        <title>Genome sequencing for Draconibacterium sp. strain M1.</title>
        <authorList>
            <person name="Park S.-J."/>
        </authorList>
    </citation>
    <scope>NUCLEOTIDE SEQUENCE [LARGE SCALE GENOMIC DNA]</scope>
    <source>
        <strain evidence="14 15">M1</strain>
    </source>
</reference>
<dbReference type="EMBL" id="CP048409">
    <property type="protein sequence ID" value="QIA09347.1"/>
    <property type="molecule type" value="Genomic_DNA"/>
</dbReference>
<dbReference type="PROSITE" id="PS00041">
    <property type="entry name" value="HTH_ARAC_FAMILY_1"/>
    <property type="match status" value="1"/>
</dbReference>
<dbReference type="SMART" id="SM00387">
    <property type="entry name" value="HATPase_c"/>
    <property type="match status" value="1"/>
</dbReference>
<dbReference type="Gene3D" id="3.40.50.2300">
    <property type="match status" value="1"/>
</dbReference>
<dbReference type="InterPro" id="IPR009057">
    <property type="entry name" value="Homeodomain-like_sf"/>
</dbReference>
<evidence type="ECO:0000313" key="15">
    <source>
        <dbReference type="Proteomes" id="UP000474630"/>
    </source>
</evidence>
<dbReference type="SUPFAM" id="SSF52172">
    <property type="entry name" value="CheY-like"/>
    <property type="match status" value="1"/>
</dbReference>
<evidence type="ECO:0000259" key="11">
    <source>
        <dbReference type="PROSITE" id="PS01124"/>
    </source>
</evidence>
<dbReference type="EC" id="2.7.13.3" evidence="2"/>
<keyword evidence="3 9" id="KW-0597">Phosphoprotein</keyword>
<dbReference type="CDD" id="cd00082">
    <property type="entry name" value="HisKA"/>
    <property type="match status" value="1"/>
</dbReference>
<dbReference type="Gene3D" id="1.10.287.130">
    <property type="match status" value="1"/>
</dbReference>
<dbReference type="RefSeq" id="WP_163348319.1">
    <property type="nucleotide sequence ID" value="NZ_CP048409.1"/>
</dbReference>
<evidence type="ECO:0000256" key="9">
    <source>
        <dbReference type="PROSITE-ProRule" id="PRU00169"/>
    </source>
</evidence>
<keyword evidence="7" id="KW-0238">DNA-binding</keyword>
<dbReference type="Pfam" id="PF12833">
    <property type="entry name" value="HTH_18"/>
    <property type="match status" value="1"/>
</dbReference>
<evidence type="ECO:0000256" key="4">
    <source>
        <dbReference type="ARBA" id="ARBA00022679"/>
    </source>
</evidence>
<dbReference type="SUPFAM" id="SSF55874">
    <property type="entry name" value="ATPase domain of HSP90 chaperone/DNA topoisomerase II/histidine kinase"/>
    <property type="match status" value="1"/>
</dbReference>
<dbReference type="Proteomes" id="UP000474630">
    <property type="component" value="Chromosome"/>
</dbReference>